<dbReference type="Gene3D" id="2.60.40.150">
    <property type="entry name" value="C2 domain"/>
    <property type="match status" value="1"/>
</dbReference>
<dbReference type="InParanoid" id="A0A2G5E110"/>
<dbReference type="PANTHER" id="PTHR32246">
    <property type="entry name" value="INGRESSION PROTEIN FIC1"/>
    <property type="match status" value="1"/>
</dbReference>
<sequence length="259" mass="28394">METYILEINLISAQGLKLPSTNLRRMQTYALAWVDSAVKLRTRIDRIGGENPTWNDKFFFRVTGDFISNENSAVSVEIYSVGYLKDPLIGTVRFLIGNCLSGGFCSPVSGINFGIPSFSALQIRRPSGRFHGVLNIGSMVINGSDFSVLTGMSAIGYRDLMGENCRKRQKSRRKMSREEFTDENSCGNSSCGDIGDYSDADSSCSSTTTTTSTVLKDWNGRRDITSLSKDRSSDGSGLLCGLGFQRKDSSESVRSEIAD</sequence>
<evidence type="ECO:0000259" key="2">
    <source>
        <dbReference type="PROSITE" id="PS50004"/>
    </source>
</evidence>
<proteinExistence type="predicted"/>
<evidence type="ECO:0000313" key="3">
    <source>
        <dbReference type="EMBL" id="PIA49217.1"/>
    </source>
</evidence>
<dbReference type="InterPro" id="IPR035892">
    <property type="entry name" value="C2_domain_sf"/>
</dbReference>
<evidence type="ECO:0000313" key="4">
    <source>
        <dbReference type="Proteomes" id="UP000230069"/>
    </source>
</evidence>
<name>A0A2G5E110_AQUCA</name>
<dbReference type="FunCoup" id="A0A2G5E110">
    <property type="interactions" value="233"/>
</dbReference>
<protein>
    <recommendedName>
        <fullName evidence="2">C2 domain-containing protein</fullName>
    </recommendedName>
</protein>
<evidence type="ECO:0000256" key="1">
    <source>
        <dbReference type="SAM" id="MobiDB-lite"/>
    </source>
</evidence>
<dbReference type="InterPro" id="IPR044750">
    <property type="entry name" value="C2_SRC2/BAP"/>
</dbReference>
<gene>
    <name evidence="3" type="ORF">AQUCO_01300214v1</name>
</gene>
<reference evidence="3 4" key="1">
    <citation type="submission" date="2017-09" db="EMBL/GenBank/DDBJ databases">
        <title>WGS assembly of Aquilegia coerulea Goldsmith.</title>
        <authorList>
            <person name="Hodges S."/>
            <person name="Kramer E."/>
            <person name="Nordborg M."/>
            <person name="Tomkins J."/>
            <person name="Borevitz J."/>
            <person name="Derieg N."/>
            <person name="Yan J."/>
            <person name="Mihaltcheva S."/>
            <person name="Hayes R.D."/>
            <person name="Rokhsar D."/>
        </authorList>
    </citation>
    <scope>NUCLEOTIDE SEQUENCE [LARGE SCALE GENOMIC DNA]</scope>
    <source>
        <strain evidence="4">cv. Goldsmith</strain>
    </source>
</reference>
<dbReference type="Pfam" id="PF00168">
    <property type="entry name" value="C2"/>
    <property type="match status" value="1"/>
</dbReference>
<feature type="region of interest" description="Disordered" evidence="1">
    <location>
        <begin position="167"/>
        <end position="188"/>
    </location>
</feature>
<dbReference type="EMBL" id="KZ305030">
    <property type="protein sequence ID" value="PIA49217.1"/>
    <property type="molecule type" value="Genomic_DNA"/>
</dbReference>
<dbReference type="Proteomes" id="UP000230069">
    <property type="component" value="Unassembled WGS sequence"/>
</dbReference>
<accession>A0A2G5E110</accession>
<keyword evidence="4" id="KW-1185">Reference proteome</keyword>
<dbReference type="STRING" id="218851.A0A2G5E110"/>
<dbReference type="SMART" id="SM00239">
    <property type="entry name" value="C2"/>
    <property type="match status" value="1"/>
</dbReference>
<dbReference type="GO" id="GO:0006952">
    <property type="term" value="P:defense response"/>
    <property type="evidence" value="ECO:0007669"/>
    <property type="project" value="InterPro"/>
</dbReference>
<dbReference type="AlphaFoldDB" id="A0A2G5E110"/>
<dbReference type="SUPFAM" id="SSF49562">
    <property type="entry name" value="C2 domain (Calcium/lipid-binding domain, CaLB)"/>
    <property type="match status" value="1"/>
</dbReference>
<dbReference type="InterPro" id="IPR000008">
    <property type="entry name" value="C2_dom"/>
</dbReference>
<feature type="domain" description="C2" evidence="2">
    <location>
        <begin position="1"/>
        <end position="109"/>
    </location>
</feature>
<dbReference type="PROSITE" id="PS50004">
    <property type="entry name" value="C2"/>
    <property type="match status" value="1"/>
</dbReference>
<organism evidence="3 4">
    <name type="scientific">Aquilegia coerulea</name>
    <name type="common">Rocky mountain columbine</name>
    <dbReference type="NCBI Taxonomy" id="218851"/>
    <lineage>
        <taxon>Eukaryota</taxon>
        <taxon>Viridiplantae</taxon>
        <taxon>Streptophyta</taxon>
        <taxon>Embryophyta</taxon>
        <taxon>Tracheophyta</taxon>
        <taxon>Spermatophyta</taxon>
        <taxon>Magnoliopsida</taxon>
        <taxon>Ranunculales</taxon>
        <taxon>Ranunculaceae</taxon>
        <taxon>Thalictroideae</taxon>
        <taxon>Aquilegia</taxon>
    </lineage>
</organism>
<dbReference type="OrthoDB" id="1909968at2759"/>
<dbReference type="PANTHER" id="PTHR32246:SF69">
    <property type="entry name" value="CALCIUM-DEPENDENT LIPID-BINDING (CALB DOMAIN) FAMILY PROTEIN"/>
    <property type="match status" value="1"/>
</dbReference>
<dbReference type="CDD" id="cd04051">
    <property type="entry name" value="C2_SRC2_like"/>
    <property type="match status" value="1"/>
</dbReference>